<dbReference type="Pfam" id="PF08868">
    <property type="entry name" value="YugN"/>
    <property type="match status" value="1"/>
</dbReference>
<accession>A0A942TEY2</accession>
<organism evidence="1 2">
    <name type="scientific">Lederbergia citri</name>
    <dbReference type="NCBI Taxonomy" id="2833580"/>
    <lineage>
        <taxon>Bacteria</taxon>
        <taxon>Bacillati</taxon>
        <taxon>Bacillota</taxon>
        <taxon>Bacilli</taxon>
        <taxon>Bacillales</taxon>
        <taxon>Bacillaceae</taxon>
        <taxon>Lederbergia</taxon>
    </lineage>
</organism>
<dbReference type="SUPFAM" id="SSF160755">
    <property type="entry name" value="YugN-like"/>
    <property type="match status" value="1"/>
</dbReference>
<gene>
    <name evidence="1" type="ORF">KHA97_08990</name>
</gene>
<dbReference type="EMBL" id="JAGYPG010000002">
    <property type="protein sequence ID" value="MBS4195189.1"/>
    <property type="molecule type" value="Genomic_DNA"/>
</dbReference>
<dbReference type="Gene3D" id="3.30.310.100">
    <property type="entry name" value="YugN-like"/>
    <property type="match status" value="1"/>
</dbReference>
<proteinExistence type="predicted"/>
<keyword evidence="2" id="KW-1185">Reference proteome</keyword>
<comment type="caution">
    <text evidence="1">The sequence shown here is derived from an EMBL/GenBank/DDBJ whole genome shotgun (WGS) entry which is preliminary data.</text>
</comment>
<dbReference type="RefSeq" id="WP_213124425.1">
    <property type="nucleotide sequence ID" value="NZ_JAGYPG010000002.1"/>
</dbReference>
<evidence type="ECO:0000313" key="2">
    <source>
        <dbReference type="Proteomes" id="UP000681414"/>
    </source>
</evidence>
<dbReference type="InterPro" id="IPR014967">
    <property type="entry name" value="Uncharacterised_YugN-like"/>
</dbReference>
<dbReference type="InterPro" id="IPR036491">
    <property type="entry name" value="YugN-like_sf"/>
</dbReference>
<protein>
    <submittedName>
        <fullName evidence="1">YugN-like family protein</fullName>
    </submittedName>
</protein>
<dbReference type="AlphaFoldDB" id="A0A942TEY2"/>
<sequence length="134" mass="15189">MFEINSTIEGKEFNLHKLEQLLKPKGYVIGGNWEYDRGFFDYKMADDGGYQFLRVPFTAVWGELDTPGVVVKLGTPFVLSHVYQKGLDDHADSSNMSASFNQFSEPEDSDGSLDEKYIQMGKDLVNELETIVSY</sequence>
<name>A0A942TEY2_9BACI</name>
<dbReference type="Proteomes" id="UP000681414">
    <property type="component" value="Unassembled WGS sequence"/>
</dbReference>
<reference evidence="1 2" key="1">
    <citation type="submission" date="2021-05" db="EMBL/GenBank/DDBJ databases">
        <title>Novel Bacillus species.</title>
        <authorList>
            <person name="Liu G."/>
        </authorList>
    </citation>
    <scope>NUCLEOTIDE SEQUENCE [LARGE SCALE GENOMIC DNA]</scope>
    <source>
        <strain evidence="2">FJAT-49780</strain>
    </source>
</reference>
<evidence type="ECO:0000313" key="1">
    <source>
        <dbReference type="EMBL" id="MBS4195189.1"/>
    </source>
</evidence>